<reference evidence="3 4" key="1">
    <citation type="journal article" date="2018" name="MBio">
        <title>Comparative Genomics Reveals the Core Gene Toolbox for the Fungus-Insect Symbiosis.</title>
        <authorList>
            <person name="Wang Y."/>
            <person name="Stata M."/>
            <person name="Wang W."/>
            <person name="Stajich J.E."/>
            <person name="White M.M."/>
            <person name="Moncalvo J.M."/>
        </authorList>
    </citation>
    <scope>NUCLEOTIDE SEQUENCE [LARGE SCALE GENOMIC DNA]</scope>
    <source>
        <strain evidence="3 4">SC-DP-2</strain>
    </source>
</reference>
<dbReference type="EMBL" id="MBFS01003469">
    <property type="protein sequence ID" value="PVU86523.1"/>
    <property type="molecule type" value="Genomic_DNA"/>
</dbReference>
<dbReference type="Proteomes" id="UP000245609">
    <property type="component" value="Unassembled WGS sequence"/>
</dbReference>
<protein>
    <submittedName>
        <fullName evidence="3">Uncharacterized protein</fullName>
    </submittedName>
</protein>
<comment type="caution">
    <text evidence="3">The sequence shown here is derived from an EMBL/GenBank/DDBJ whole genome shotgun (WGS) entry which is preliminary data.</text>
</comment>
<accession>A0A2T9Y2I3</accession>
<name>A0A2T9Y2I3_9FUNG</name>
<proteinExistence type="predicted"/>
<keyword evidence="4" id="KW-1185">Reference proteome</keyword>
<feature type="chain" id="PRO_5015744655" evidence="2">
    <location>
        <begin position="20"/>
        <end position="133"/>
    </location>
</feature>
<dbReference type="AlphaFoldDB" id="A0A2T9Y2I3"/>
<sequence>MKFTAFSLFLSFGAIPVLGFPAIDNQFLAVRNDNAEPSSLLTYNEGMPPSSEEGTLPDGEAAPPGNQDEPPPDDLANDAQGAPINGNSEEGDAFVDLGPVDTPAESTPTDVAAASPTLNVDPIRTLPCCGKAL</sequence>
<evidence type="ECO:0000256" key="1">
    <source>
        <dbReference type="SAM" id="MobiDB-lite"/>
    </source>
</evidence>
<evidence type="ECO:0000313" key="4">
    <source>
        <dbReference type="Proteomes" id="UP000245609"/>
    </source>
</evidence>
<evidence type="ECO:0000313" key="3">
    <source>
        <dbReference type="EMBL" id="PVU86523.1"/>
    </source>
</evidence>
<evidence type="ECO:0000256" key="2">
    <source>
        <dbReference type="SAM" id="SignalP"/>
    </source>
</evidence>
<gene>
    <name evidence="3" type="ORF">BB560_006689</name>
</gene>
<feature type="region of interest" description="Disordered" evidence="1">
    <location>
        <begin position="38"/>
        <end position="115"/>
    </location>
</feature>
<organism evidence="3 4">
    <name type="scientific">Smittium megazygosporum</name>
    <dbReference type="NCBI Taxonomy" id="133381"/>
    <lineage>
        <taxon>Eukaryota</taxon>
        <taxon>Fungi</taxon>
        <taxon>Fungi incertae sedis</taxon>
        <taxon>Zoopagomycota</taxon>
        <taxon>Kickxellomycotina</taxon>
        <taxon>Harpellomycetes</taxon>
        <taxon>Harpellales</taxon>
        <taxon>Legeriomycetaceae</taxon>
        <taxon>Smittium</taxon>
    </lineage>
</organism>
<keyword evidence="2" id="KW-0732">Signal</keyword>
<feature type="signal peptide" evidence="2">
    <location>
        <begin position="1"/>
        <end position="19"/>
    </location>
</feature>